<proteinExistence type="predicted"/>
<evidence type="ECO:0000313" key="1">
    <source>
        <dbReference type="EMBL" id="QJA59185.1"/>
    </source>
</evidence>
<sequence>MADQVGINFIYPPNFEGTFPPDSISGHRRYIVQLTCFSDGTGEEDVIKIRRTDLLGPYGVVPSSLVIEKIEYDVAGMTALIDWSANTDDRIAVFNNTNGCLDWTKSGGRYINDTNPTNDPEWGNIIINTTTDAFGTSDIDLPLTAPDPGSSYNMTFHLRTKE</sequence>
<dbReference type="EMBL" id="MT141358">
    <property type="protein sequence ID" value="QJA59185.1"/>
    <property type="molecule type" value="Genomic_DNA"/>
</dbReference>
<accession>A0A6M3IPG0</accession>
<dbReference type="AlphaFoldDB" id="A0A6M3IPG0"/>
<name>A0A6M3IPG0_9ZZZZ</name>
<organism evidence="1">
    <name type="scientific">viral metagenome</name>
    <dbReference type="NCBI Taxonomy" id="1070528"/>
    <lineage>
        <taxon>unclassified sequences</taxon>
        <taxon>metagenomes</taxon>
        <taxon>organismal metagenomes</taxon>
    </lineage>
</organism>
<protein>
    <submittedName>
        <fullName evidence="1">Putative structural protein</fullName>
    </submittedName>
</protein>
<reference evidence="1" key="1">
    <citation type="submission" date="2020-03" db="EMBL/GenBank/DDBJ databases">
        <title>The deep terrestrial virosphere.</title>
        <authorList>
            <person name="Holmfeldt K."/>
            <person name="Nilsson E."/>
            <person name="Simone D."/>
            <person name="Lopez-Fernandez M."/>
            <person name="Wu X."/>
            <person name="de Brujin I."/>
            <person name="Lundin D."/>
            <person name="Andersson A."/>
            <person name="Bertilsson S."/>
            <person name="Dopson M."/>
        </authorList>
    </citation>
    <scope>NUCLEOTIDE SEQUENCE</scope>
    <source>
        <strain evidence="1">MM415B01331</strain>
    </source>
</reference>
<gene>
    <name evidence="1" type="ORF">MM415B01331_0015</name>
</gene>